<sequence length="43" mass="4624">MKYILAFAFALVFSIALIDDVSAETVVFSTSVDPPSVDTQDAE</sequence>
<reference evidence="1" key="1">
    <citation type="submission" date="2018-05" db="EMBL/GenBank/DDBJ databases">
        <authorList>
            <person name="Lanie J.A."/>
            <person name="Ng W.-L."/>
            <person name="Kazmierczak K.M."/>
            <person name="Andrzejewski T.M."/>
            <person name="Davidsen T.M."/>
            <person name="Wayne K.J."/>
            <person name="Tettelin H."/>
            <person name="Glass J.I."/>
            <person name="Rusch D."/>
            <person name="Podicherti R."/>
            <person name="Tsui H.-C.T."/>
            <person name="Winkler M.E."/>
        </authorList>
    </citation>
    <scope>NUCLEOTIDE SEQUENCE</scope>
</reference>
<gene>
    <name evidence="1" type="ORF">METZ01_LOCUS479483</name>
</gene>
<dbReference type="AlphaFoldDB" id="A0A383C3K6"/>
<protein>
    <submittedName>
        <fullName evidence="1">Uncharacterized protein</fullName>
    </submittedName>
</protein>
<proteinExistence type="predicted"/>
<evidence type="ECO:0000313" key="1">
    <source>
        <dbReference type="EMBL" id="SVE26629.1"/>
    </source>
</evidence>
<name>A0A383C3K6_9ZZZZ</name>
<organism evidence="1">
    <name type="scientific">marine metagenome</name>
    <dbReference type="NCBI Taxonomy" id="408172"/>
    <lineage>
        <taxon>unclassified sequences</taxon>
        <taxon>metagenomes</taxon>
        <taxon>ecological metagenomes</taxon>
    </lineage>
</organism>
<feature type="non-terminal residue" evidence="1">
    <location>
        <position position="43"/>
    </location>
</feature>
<accession>A0A383C3K6</accession>
<dbReference type="EMBL" id="UINC01205449">
    <property type="protein sequence ID" value="SVE26629.1"/>
    <property type="molecule type" value="Genomic_DNA"/>
</dbReference>